<feature type="compositionally biased region" description="Low complexity" evidence="1">
    <location>
        <begin position="20"/>
        <end position="33"/>
    </location>
</feature>
<feature type="region of interest" description="Disordered" evidence="1">
    <location>
        <begin position="1"/>
        <end position="67"/>
    </location>
</feature>
<feature type="compositionally biased region" description="Basic and acidic residues" evidence="1">
    <location>
        <begin position="1"/>
        <end position="10"/>
    </location>
</feature>
<organism evidence="2 3">
    <name type="scientific">Defluviitalea saccharophila</name>
    <dbReference type="NCBI Taxonomy" id="879970"/>
    <lineage>
        <taxon>Bacteria</taxon>
        <taxon>Bacillati</taxon>
        <taxon>Bacillota</taxon>
        <taxon>Clostridia</taxon>
        <taxon>Lachnospirales</taxon>
        <taxon>Defluviitaleaceae</taxon>
        <taxon>Defluviitalea</taxon>
    </lineage>
</organism>
<reference evidence="2 3" key="1">
    <citation type="submission" date="2023-03" db="EMBL/GenBank/DDBJ databases">
        <title>Novel Species.</title>
        <authorList>
            <person name="Ma S."/>
        </authorList>
    </citation>
    <scope>NUCLEOTIDE SEQUENCE [LARGE SCALE GENOMIC DNA]</scope>
    <source>
        <strain evidence="2 3">LIND6LT2</strain>
    </source>
</reference>
<keyword evidence="3" id="KW-1185">Reference proteome</keyword>
<evidence type="ECO:0000313" key="3">
    <source>
        <dbReference type="Proteomes" id="UP001486565"/>
    </source>
</evidence>
<gene>
    <name evidence="2" type="ORF">QBE51_08370</name>
</gene>
<dbReference type="Proteomes" id="UP001486565">
    <property type="component" value="Chromosome"/>
</dbReference>
<accession>A0ABZ2Y0M5</accession>
<dbReference type="NCBIfam" id="NF038353">
    <property type="entry name" value="FxLYD_dom"/>
    <property type="match status" value="2"/>
</dbReference>
<evidence type="ECO:0000313" key="2">
    <source>
        <dbReference type="EMBL" id="WZL68842.1"/>
    </source>
</evidence>
<name>A0ABZ2Y0M5_9FIRM</name>
<proteinExistence type="predicted"/>
<sequence length="246" mass="26225">MASLGGKDKTQNQTQEPAPQEEVTTPQDTTPQETQDESEEPAEKDKKEEETPTDTADNTVDEKQEGIEFSNVLINTDMGMTMVYGDVKNNDTKAHTFTVKVTFYDNAGKIVGTASGAVNDLNGGETKLFAAIGTDDISSAESHKVQVDTMISTEDNSPSVIAFSEPIIRAEGGVTMVDVDTTNNDTSTHSFTVLIGFYDENNKLIGAATGAMNDLGAGETKTLSAMANGDFSNAASNKIFVDAMVR</sequence>
<dbReference type="InterPro" id="IPR047676">
    <property type="entry name" value="FxLYD_dom"/>
</dbReference>
<feature type="compositionally biased region" description="Basic and acidic residues" evidence="1">
    <location>
        <begin position="41"/>
        <end position="50"/>
    </location>
</feature>
<evidence type="ECO:0000256" key="1">
    <source>
        <dbReference type="SAM" id="MobiDB-lite"/>
    </source>
</evidence>
<dbReference type="EMBL" id="CP121687">
    <property type="protein sequence ID" value="WZL68842.1"/>
    <property type="molecule type" value="Genomic_DNA"/>
</dbReference>
<dbReference type="RefSeq" id="WP_341875848.1">
    <property type="nucleotide sequence ID" value="NZ_CP121687.1"/>
</dbReference>
<protein>
    <submittedName>
        <fullName evidence="2">FxLYD domain-containing protein</fullName>
    </submittedName>
</protein>